<organism evidence="2 3">
    <name type="scientific">Clostridium gallinarum</name>
    <dbReference type="NCBI Taxonomy" id="2762246"/>
    <lineage>
        <taxon>Bacteria</taxon>
        <taxon>Bacillati</taxon>
        <taxon>Bacillota</taxon>
        <taxon>Clostridia</taxon>
        <taxon>Eubacteriales</taxon>
        <taxon>Clostridiaceae</taxon>
        <taxon>Clostridium</taxon>
    </lineage>
</organism>
<keyword evidence="1" id="KW-0175">Coiled coil</keyword>
<comment type="caution">
    <text evidence="2">The sequence shown here is derived from an EMBL/GenBank/DDBJ whole genome shotgun (WGS) entry which is preliminary data.</text>
</comment>
<evidence type="ECO:0000313" key="3">
    <source>
        <dbReference type="Proteomes" id="UP000640335"/>
    </source>
</evidence>
<accession>A0ABR8Q292</accession>
<feature type="coiled-coil region" evidence="1">
    <location>
        <begin position="53"/>
        <end position="87"/>
    </location>
</feature>
<dbReference type="RefSeq" id="WP_191749230.1">
    <property type="nucleotide sequence ID" value="NZ_JACSQZ010000012.1"/>
</dbReference>
<reference evidence="2 3" key="1">
    <citation type="submission" date="2020-08" db="EMBL/GenBank/DDBJ databases">
        <title>A Genomic Blueprint of the Chicken Gut Microbiome.</title>
        <authorList>
            <person name="Gilroy R."/>
            <person name="Ravi A."/>
            <person name="Getino M."/>
            <person name="Pursley I."/>
            <person name="Horton D.L."/>
            <person name="Alikhan N.-F."/>
            <person name="Baker D."/>
            <person name="Gharbi K."/>
            <person name="Hall N."/>
            <person name="Watson M."/>
            <person name="Adriaenssens E.M."/>
            <person name="Foster-Nyarko E."/>
            <person name="Jarju S."/>
            <person name="Secka A."/>
            <person name="Antonio M."/>
            <person name="Oren A."/>
            <person name="Chaudhuri R."/>
            <person name="La Ragione R.M."/>
            <person name="Hildebrand F."/>
            <person name="Pallen M.J."/>
        </authorList>
    </citation>
    <scope>NUCLEOTIDE SEQUENCE [LARGE SCALE GENOMIC DNA]</scope>
    <source>
        <strain evidence="2 3">Sa3CUN1</strain>
    </source>
</reference>
<dbReference type="Proteomes" id="UP000640335">
    <property type="component" value="Unassembled WGS sequence"/>
</dbReference>
<evidence type="ECO:0000256" key="1">
    <source>
        <dbReference type="SAM" id="Coils"/>
    </source>
</evidence>
<protein>
    <recommendedName>
        <fullName evidence="4">Phage protein</fullName>
    </recommendedName>
</protein>
<proteinExistence type="predicted"/>
<name>A0ABR8Q292_9CLOT</name>
<dbReference type="EMBL" id="JACSQZ010000012">
    <property type="protein sequence ID" value="MBD7914532.1"/>
    <property type="molecule type" value="Genomic_DNA"/>
</dbReference>
<evidence type="ECO:0008006" key="4">
    <source>
        <dbReference type="Google" id="ProtNLM"/>
    </source>
</evidence>
<keyword evidence="3" id="KW-1185">Reference proteome</keyword>
<evidence type="ECO:0000313" key="2">
    <source>
        <dbReference type="EMBL" id="MBD7914532.1"/>
    </source>
</evidence>
<sequence length="142" mass="16747">MKIKLGDYFIETDERQYKVKKYIGKDKDDKDLYKTLSYCTTLTGALKFIPEQVIRENEDINIIKDKLSQIEQEMKILEELKKLVDENYDSEDCGLTEEYSSGNENDIFNDGERFGASWLAYRVGEIIGMELEEPKEQKYSWE</sequence>
<gene>
    <name evidence="2" type="ORF">H9660_05185</name>
</gene>